<proteinExistence type="predicted"/>
<accession>A0A0F7L7S1</accession>
<name>A0A0F7L7S1_9VIRU</name>
<reference evidence="1" key="1">
    <citation type="journal article" date="2015" name="Front. Microbiol.">
        <title>Combining genomic sequencing methods to explore viral diversity and reveal potential virus-host interactions.</title>
        <authorList>
            <person name="Chow C.E."/>
            <person name="Winget D.M."/>
            <person name="White R.A.III."/>
            <person name="Hallam S.J."/>
            <person name="Suttle C.A."/>
        </authorList>
    </citation>
    <scope>NUCLEOTIDE SEQUENCE</scope>
    <source>
        <strain evidence="1">Anoxic2_5</strain>
    </source>
</reference>
<organism evidence="1">
    <name type="scientific">uncultured marine virus</name>
    <dbReference type="NCBI Taxonomy" id="186617"/>
    <lineage>
        <taxon>Viruses</taxon>
        <taxon>environmental samples</taxon>
    </lineage>
</organism>
<evidence type="ECO:0000313" key="1">
    <source>
        <dbReference type="EMBL" id="AKH47081.1"/>
    </source>
</evidence>
<dbReference type="EMBL" id="KR029589">
    <property type="protein sequence ID" value="AKH47081.1"/>
    <property type="molecule type" value="Genomic_DNA"/>
</dbReference>
<reference evidence="1" key="2">
    <citation type="submission" date="2015-03" db="EMBL/GenBank/DDBJ databases">
        <authorList>
            <person name="Chow C.-E.T."/>
            <person name="Winget D.M."/>
            <person name="White R.A.III."/>
            <person name="Hallam S.J."/>
            <person name="Suttle C.A."/>
        </authorList>
    </citation>
    <scope>NUCLEOTIDE SEQUENCE</scope>
    <source>
        <strain evidence="1">Anoxic2_5</strain>
    </source>
</reference>
<sequence>MSAAIRQLRTVPADTSIMAARSTSVMVPRNGTAARRRPSMKSTMPRLVRCCCTA</sequence>
<protein>
    <submittedName>
        <fullName evidence="1">Uncharacterized protein</fullName>
    </submittedName>
</protein>